<evidence type="ECO:0000313" key="3">
    <source>
        <dbReference type="EMBL" id="RVW45254.1"/>
    </source>
</evidence>
<accession>A0A438EC58</accession>
<sequence length="239" mass="27410">MRNLMRSFDNHEDFQTSKSVDDFPVRAQEAWRTSIKACGETQKSQGDRSEMGFQNKTQSDGSICKHKARLVVKGYAQQYGVDYQETFALVARDICRATRWGCGSRQRGLCVPSKEDIVWLETSPQGLLLIVSLYVDDMLVTGNQPKLIQSFKDEMNKVFEMTDLGVMKPDILFAVSVLSRFMHSPKGGLKLLGYSDSDWGGCVDDSRIKVWWQHHGIEEATWNLRKKCDDTIRQLFYEF</sequence>
<dbReference type="InterPro" id="IPR013103">
    <property type="entry name" value="RVT_2"/>
</dbReference>
<evidence type="ECO:0000256" key="1">
    <source>
        <dbReference type="SAM" id="MobiDB-lite"/>
    </source>
</evidence>
<feature type="domain" description="Reverse transcriptase Ty1/copia-type" evidence="2">
    <location>
        <begin position="129"/>
        <end position="168"/>
    </location>
</feature>
<gene>
    <name evidence="3" type="ORF">CK203_067681</name>
</gene>
<dbReference type="Proteomes" id="UP000288805">
    <property type="component" value="Unassembled WGS sequence"/>
</dbReference>
<reference evidence="3 4" key="1">
    <citation type="journal article" date="2018" name="PLoS Genet.">
        <title>Population sequencing reveals clonal diversity and ancestral inbreeding in the grapevine cultivar Chardonnay.</title>
        <authorList>
            <person name="Roach M.J."/>
            <person name="Johnson D.L."/>
            <person name="Bohlmann J."/>
            <person name="van Vuuren H.J."/>
            <person name="Jones S.J."/>
            <person name="Pretorius I.S."/>
            <person name="Schmidt S.A."/>
            <person name="Borneman A.R."/>
        </authorList>
    </citation>
    <scope>NUCLEOTIDE SEQUENCE [LARGE SCALE GENOMIC DNA]</scope>
    <source>
        <strain evidence="4">cv. Chardonnay</strain>
        <tissue evidence="3">Leaf</tissue>
    </source>
</reference>
<comment type="caution">
    <text evidence="3">The sequence shown here is derived from an EMBL/GenBank/DDBJ whole genome shotgun (WGS) entry which is preliminary data.</text>
</comment>
<proteinExistence type="predicted"/>
<dbReference type="AlphaFoldDB" id="A0A438EC58"/>
<evidence type="ECO:0000313" key="4">
    <source>
        <dbReference type="Proteomes" id="UP000288805"/>
    </source>
</evidence>
<dbReference type="Pfam" id="PF07727">
    <property type="entry name" value="RVT_2"/>
    <property type="match status" value="1"/>
</dbReference>
<evidence type="ECO:0000259" key="2">
    <source>
        <dbReference type="Pfam" id="PF07727"/>
    </source>
</evidence>
<dbReference type="EMBL" id="QGNW01001336">
    <property type="protein sequence ID" value="RVW45254.1"/>
    <property type="molecule type" value="Genomic_DNA"/>
</dbReference>
<feature type="region of interest" description="Disordered" evidence="1">
    <location>
        <begin position="38"/>
        <end position="59"/>
    </location>
</feature>
<organism evidence="3 4">
    <name type="scientific">Vitis vinifera</name>
    <name type="common">Grape</name>
    <dbReference type="NCBI Taxonomy" id="29760"/>
    <lineage>
        <taxon>Eukaryota</taxon>
        <taxon>Viridiplantae</taxon>
        <taxon>Streptophyta</taxon>
        <taxon>Embryophyta</taxon>
        <taxon>Tracheophyta</taxon>
        <taxon>Spermatophyta</taxon>
        <taxon>Magnoliopsida</taxon>
        <taxon>eudicotyledons</taxon>
        <taxon>Gunneridae</taxon>
        <taxon>Pentapetalae</taxon>
        <taxon>rosids</taxon>
        <taxon>Vitales</taxon>
        <taxon>Vitaceae</taxon>
        <taxon>Viteae</taxon>
        <taxon>Vitis</taxon>
    </lineage>
</organism>
<name>A0A438EC58_VITVI</name>
<protein>
    <recommendedName>
        <fullName evidence="2">Reverse transcriptase Ty1/copia-type domain-containing protein</fullName>
    </recommendedName>
</protein>